<dbReference type="InterPro" id="IPR000620">
    <property type="entry name" value="EamA_dom"/>
</dbReference>
<gene>
    <name evidence="8" type="ORF">K1W69_02350</name>
</gene>
<protein>
    <submittedName>
        <fullName evidence="8">DMT family transporter</fullName>
    </submittedName>
</protein>
<keyword evidence="9" id="KW-1185">Reference proteome</keyword>
<dbReference type="InterPro" id="IPR037185">
    <property type="entry name" value="EmrE-like"/>
</dbReference>
<evidence type="ECO:0000256" key="4">
    <source>
        <dbReference type="ARBA" id="ARBA00022989"/>
    </source>
</evidence>
<evidence type="ECO:0000256" key="1">
    <source>
        <dbReference type="ARBA" id="ARBA00004651"/>
    </source>
</evidence>
<organism evidence="8 9">
    <name type="scientific">Flavimaribacter sediminis</name>
    <dbReference type="NCBI Taxonomy" id="2865987"/>
    <lineage>
        <taxon>Bacteria</taxon>
        <taxon>Pseudomonadati</taxon>
        <taxon>Pseudomonadota</taxon>
        <taxon>Alphaproteobacteria</taxon>
        <taxon>Hyphomicrobiales</taxon>
        <taxon>Rhizobiaceae</taxon>
        <taxon>Flavimaribacter</taxon>
    </lineage>
</organism>
<dbReference type="AlphaFoldDB" id="A0AAE2ZJW9"/>
<evidence type="ECO:0000256" key="3">
    <source>
        <dbReference type="ARBA" id="ARBA00022692"/>
    </source>
</evidence>
<dbReference type="GO" id="GO:0005886">
    <property type="term" value="C:plasma membrane"/>
    <property type="evidence" value="ECO:0007669"/>
    <property type="project" value="UniProtKB-SubCell"/>
</dbReference>
<comment type="subcellular location">
    <subcellularLocation>
        <location evidence="1">Cell membrane</location>
        <topology evidence="1">Multi-pass membrane protein</topology>
    </subcellularLocation>
</comment>
<name>A0AAE2ZJW9_9HYPH</name>
<dbReference type="PANTHER" id="PTHR42920:SF11">
    <property type="entry name" value="INNER MEMBRANE PROTEIN YTFF"/>
    <property type="match status" value="1"/>
</dbReference>
<feature type="domain" description="EamA" evidence="7">
    <location>
        <begin position="2"/>
        <end position="128"/>
    </location>
</feature>
<evidence type="ECO:0000313" key="8">
    <source>
        <dbReference type="EMBL" id="MBW8636012.1"/>
    </source>
</evidence>
<feature type="transmembrane region" description="Helical" evidence="6">
    <location>
        <begin position="237"/>
        <end position="256"/>
    </location>
</feature>
<feature type="transmembrane region" description="Helical" evidence="6">
    <location>
        <begin position="204"/>
        <end position="225"/>
    </location>
</feature>
<dbReference type="EMBL" id="JAICBX010000001">
    <property type="protein sequence ID" value="MBW8636012.1"/>
    <property type="molecule type" value="Genomic_DNA"/>
</dbReference>
<proteinExistence type="predicted"/>
<keyword evidence="2" id="KW-1003">Cell membrane</keyword>
<feature type="domain" description="EamA" evidence="7">
    <location>
        <begin position="145"/>
        <end position="279"/>
    </location>
</feature>
<evidence type="ECO:0000313" key="9">
    <source>
        <dbReference type="Proteomes" id="UP001196509"/>
    </source>
</evidence>
<keyword evidence="5 6" id="KW-0472">Membrane</keyword>
<keyword evidence="4 6" id="KW-1133">Transmembrane helix</keyword>
<feature type="transmembrane region" description="Helical" evidence="6">
    <location>
        <begin position="28"/>
        <end position="47"/>
    </location>
</feature>
<evidence type="ECO:0000256" key="6">
    <source>
        <dbReference type="SAM" id="Phobius"/>
    </source>
</evidence>
<feature type="transmembrane region" description="Helical" evidence="6">
    <location>
        <begin position="141"/>
        <end position="159"/>
    </location>
</feature>
<reference evidence="8" key="1">
    <citation type="submission" date="2021-08" db="EMBL/GenBank/DDBJ databases">
        <title>Hoeflea bacterium WL0058 sp. nov., isolated from the sediment.</title>
        <authorList>
            <person name="Wang L."/>
            <person name="Zhang D."/>
        </authorList>
    </citation>
    <scope>NUCLEOTIDE SEQUENCE</scope>
    <source>
        <strain evidence="8">WL0058</strain>
    </source>
</reference>
<dbReference type="SUPFAM" id="SSF103481">
    <property type="entry name" value="Multidrug resistance efflux transporter EmrE"/>
    <property type="match status" value="2"/>
</dbReference>
<feature type="transmembrane region" description="Helical" evidence="6">
    <location>
        <begin position="262"/>
        <end position="281"/>
    </location>
</feature>
<evidence type="ECO:0000259" key="7">
    <source>
        <dbReference type="Pfam" id="PF00892"/>
    </source>
</evidence>
<dbReference type="PANTHER" id="PTHR42920">
    <property type="entry name" value="OS03G0707200 PROTEIN-RELATED"/>
    <property type="match status" value="1"/>
</dbReference>
<keyword evidence="3 6" id="KW-0812">Transmembrane</keyword>
<feature type="transmembrane region" description="Helical" evidence="6">
    <location>
        <begin position="59"/>
        <end position="78"/>
    </location>
</feature>
<feature type="transmembrane region" description="Helical" evidence="6">
    <location>
        <begin position="112"/>
        <end position="129"/>
    </location>
</feature>
<dbReference type="Pfam" id="PF00892">
    <property type="entry name" value="EamA"/>
    <property type="match status" value="2"/>
</dbReference>
<dbReference type="Proteomes" id="UP001196509">
    <property type="component" value="Unassembled WGS sequence"/>
</dbReference>
<feature type="transmembrane region" description="Helical" evidence="6">
    <location>
        <begin position="171"/>
        <end position="192"/>
    </location>
</feature>
<evidence type="ECO:0000256" key="2">
    <source>
        <dbReference type="ARBA" id="ARBA00022475"/>
    </source>
</evidence>
<sequence>MILFAALVAWSFSLGSLAAPYLDPVALNAIRFLLGTVVMATIVLLGLRRLSLPKEANWRFFVLGGLMSVYFVTMFVALKTASPLATGAIFTLTPLMSTGFGYLFLRQTTRPVVLVSILVAACGSVWVIFDGTLKAILTFDIGYTELLFLFGCMCHAAYAPLVKKFNRGEPILLTTFWTTAATFLVIFAYGFGEVFTTDWIALPLVAWIGIVYLATMTTAVTFFLIQFASVRLPASKVLTYGLMTPVFVILYEGMLGHGWANLPILAGAAVILAGLMVIAFAPDL</sequence>
<comment type="caution">
    <text evidence="8">The sequence shown here is derived from an EMBL/GenBank/DDBJ whole genome shotgun (WGS) entry which is preliminary data.</text>
</comment>
<evidence type="ECO:0000256" key="5">
    <source>
        <dbReference type="ARBA" id="ARBA00023136"/>
    </source>
</evidence>
<feature type="transmembrane region" description="Helical" evidence="6">
    <location>
        <begin position="84"/>
        <end position="105"/>
    </location>
</feature>
<dbReference type="InterPro" id="IPR051258">
    <property type="entry name" value="Diverse_Substrate_Transporter"/>
</dbReference>
<accession>A0AAE2ZJW9</accession>